<feature type="region of interest" description="Disordered" evidence="1">
    <location>
        <begin position="199"/>
        <end position="232"/>
    </location>
</feature>
<evidence type="ECO:0000313" key="3">
    <source>
        <dbReference type="Proteomes" id="UP001066276"/>
    </source>
</evidence>
<protein>
    <submittedName>
        <fullName evidence="2">Uncharacterized protein</fullName>
    </submittedName>
</protein>
<dbReference type="Proteomes" id="UP001066276">
    <property type="component" value="Chromosome 3_1"/>
</dbReference>
<evidence type="ECO:0000313" key="2">
    <source>
        <dbReference type="EMBL" id="KAJ1190063.1"/>
    </source>
</evidence>
<gene>
    <name evidence="2" type="ORF">NDU88_006802</name>
</gene>
<reference evidence="2" key="1">
    <citation type="journal article" date="2022" name="bioRxiv">
        <title>Sequencing and chromosome-scale assembly of the giantPleurodeles waltlgenome.</title>
        <authorList>
            <person name="Brown T."/>
            <person name="Elewa A."/>
            <person name="Iarovenko S."/>
            <person name="Subramanian E."/>
            <person name="Araus A.J."/>
            <person name="Petzold A."/>
            <person name="Susuki M."/>
            <person name="Suzuki K.-i.T."/>
            <person name="Hayashi T."/>
            <person name="Toyoda A."/>
            <person name="Oliveira C."/>
            <person name="Osipova E."/>
            <person name="Leigh N.D."/>
            <person name="Simon A."/>
            <person name="Yun M.H."/>
        </authorList>
    </citation>
    <scope>NUCLEOTIDE SEQUENCE</scope>
    <source>
        <strain evidence="2">20211129_DDA</strain>
        <tissue evidence="2">Liver</tissue>
    </source>
</reference>
<sequence length="282" mass="30469">MLYTVRSAGHHRIHRVLGGTMPAAAQELDLHTLTTHRITVTKGLALGKPLKVRVQHRLYQHWRSSCHSTLSTLQASPAPKGPINKSLSSQGPATGRPRPYHRSSDGPKLPPQFRCDSAVTRILQSRCPPQTTINRAGVPHSPRHTIFHRPGLPPGAPRLHQATQLRALALLCGPSRPGCPPPALLPLCRGWRVRSVQSGLNSSPQMIPRWDLTHSGSSDQAQRSAAVSPVRDRRCHVRVRRTPQALPLGSIAAISSVSHTPTSNPKPPPTVLLGLRGPGVAG</sequence>
<accession>A0AAV7UMJ4</accession>
<name>A0AAV7UMJ4_PLEWA</name>
<dbReference type="AlphaFoldDB" id="A0AAV7UMJ4"/>
<evidence type="ECO:0000256" key="1">
    <source>
        <dbReference type="SAM" id="MobiDB-lite"/>
    </source>
</evidence>
<feature type="region of interest" description="Disordered" evidence="1">
    <location>
        <begin position="70"/>
        <end position="113"/>
    </location>
</feature>
<keyword evidence="3" id="KW-1185">Reference proteome</keyword>
<dbReference type="EMBL" id="JANPWB010000005">
    <property type="protein sequence ID" value="KAJ1190063.1"/>
    <property type="molecule type" value="Genomic_DNA"/>
</dbReference>
<organism evidence="2 3">
    <name type="scientific">Pleurodeles waltl</name>
    <name type="common">Iberian ribbed newt</name>
    <dbReference type="NCBI Taxonomy" id="8319"/>
    <lineage>
        <taxon>Eukaryota</taxon>
        <taxon>Metazoa</taxon>
        <taxon>Chordata</taxon>
        <taxon>Craniata</taxon>
        <taxon>Vertebrata</taxon>
        <taxon>Euteleostomi</taxon>
        <taxon>Amphibia</taxon>
        <taxon>Batrachia</taxon>
        <taxon>Caudata</taxon>
        <taxon>Salamandroidea</taxon>
        <taxon>Salamandridae</taxon>
        <taxon>Pleurodelinae</taxon>
        <taxon>Pleurodeles</taxon>
    </lineage>
</organism>
<proteinExistence type="predicted"/>
<comment type="caution">
    <text evidence="2">The sequence shown here is derived from an EMBL/GenBank/DDBJ whole genome shotgun (WGS) entry which is preliminary data.</text>
</comment>
<feature type="compositionally biased region" description="Polar residues" evidence="1">
    <location>
        <begin position="214"/>
        <end position="225"/>
    </location>
</feature>